<dbReference type="AlphaFoldDB" id="A0A6J7PG77"/>
<dbReference type="SMART" id="SM00327">
    <property type="entry name" value="VWA"/>
    <property type="match status" value="1"/>
</dbReference>
<evidence type="ECO:0000313" key="3">
    <source>
        <dbReference type="EMBL" id="CAB4931613.1"/>
    </source>
</evidence>
<reference evidence="4" key="1">
    <citation type="submission" date="2020-05" db="EMBL/GenBank/DDBJ databases">
        <authorList>
            <person name="Chiriac C."/>
            <person name="Salcher M."/>
            <person name="Ghai R."/>
            <person name="Kavagutti S V."/>
        </authorList>
    </citation>
    <scope>NUCLEOTIDE SEQUENCE</scope>
</reference>
<dbReference type="PANTHER" id="PTHR39338">
    <property type="entry name" value="BLL5662 PROTEIN-RELATED"/>
    <property type="match status" value="1"/>
</dbReference>
<dbReference type="InterPro" id="IPR011195">
    <property type="entry name" value="UCP010256"/>
</dbReference>
<sequence>MSRGPRASGGWPAASMAEQGRQVNWRLQFAGAEPDHVPVLRLDELDLAAVIAAFGHLLHAAGVPVTPERSARFAETVVLSQPQTLAELAHLGRVTLLSSHDQIEVFDRVFGQVFRGILDMADFRGDPNVPPPPSMLPAEEKSPGEGEREGTEESRPSGSSGLPGDGEPDGDDEESILAAVSVEERLGSKNFADCSADELALLNALVERLPLVPPMRAGRRQRRHQRGTTLDVRATLRESHRTAGDPVKRIHRRATPRPRRVVLIADVSGSMEPYARVYLHLMRGAVRALNSEAFVFATRLTRLTRQLRITHPDVAYRKAAEAAPDWSGGTRIGQALKTFIDEHGRRGLARGSVIVIVSDGWEIEDPELVARAMEQLSRLAFHIVWVNPRKVATGYQPTVGGMAAAMPFIDTFVSGHSLRALEEVMQAVRSAADDGRRRPPMSRPVLLTSPALEDAYAQKSQVLAGKGGLGL</sequence>
<dbReference type="PANTHER" id="PTHR39338:SF6">
    <property type="entry name" value="BLL5662 PROTEIN"/>
    <property type="match status" value="1"/>
</dbReference>
<dbReference type="EMBL" id="CAFBNF010000016">
    <property type="protein sequence ID" value="CAB4931613.1"/>
    <property type="molecule type" value="Genomic_DNA"/>
</dbReference>
<gene>
    <name evidence="3" type="ORF">UFOPK3773_00278</name>
    <name evidence="4" type="ORF">UFOPK3992_00729</name>
</gene>
<dbReference type="CDD" id="cd00198">
    <property type="entry name" value="vWFA"/>
    <property type="match status" value="1"/>
</dbReference>
<dbReference type="EMBL" id="CAFBOZ010000087">
    <property type="protein sequence ID" value="CAB5002429.1"/>
    <property type="molecule type" value="Genomic_DNA"/>
</dbReference>
<accession>A0A6J7PG77</accession>
<dbReference type="Pfam" id="PF05762">
    <property type="entry name" value="VWA_CoxE"/>
    <property type="match status" value="1"/>
</dbReference>
<name>A0A6J7PG77_9ZZZZ</name>
<dbReference type="PIRSF" id="PIRSF010256">
    <property type="entry name" value="CoxE_vWa"/>
    <property type="match status" value="1"/>
</dbReference>
<feature type="compositionally biased region" description="Basic and acidic residues" evidence="1">
    <location>
        <begin position="138"/>
        <end position="155"/>
    </location>
</feature>
<protein>
    <submittedName>
        <fullName evidence="4">Unannotated protein</fullName>
    </submittedName>
</protein>
<dbReference type="Gene3D" id="3.40.50.410">
    <property type="entry name" value="von Willebrand factor, type A domain"/>
    <property type="match status" value="1"/>
</dbReference>
<dbReference type="InterPro" id="IPR036465">
    <property type="entry name" value="vWFA_dom_sf"/>
</dbReference>
<dbReference type="InterPro" id="IPR008912">
    <property type="entry name" value="Uncharacterised_CoxE"/>
</dbReference>
<dbReference type="InterPro" id="IPR002035">
    <property type="entry name" value="VWF_A"/>
</dbReference>
<proteinExistence type="predicted"/>
<evidence type="ECO:0000259" key="2">
    <source>
        <dbReference type="SMART" id="SM00327"/>
    </source>
</evidence>
<feature type="region of interest" description="Disordered" evidence="1">
    <location>
        <begin position="124"/>
        <end position="172"/>
    </location>
</feature>
<dbReference type="SUPFAM" id="SSF53300">
    <property type="entry name" value="vWA-like"/>
    <property type="match status" value="1"/>
</dbReference>
<organism evidence="4">
    <name type="scientific">freshwater metagenome</name>
    <dbReference type="NCBI Taxonomy" id="449393"/>
    <lineage>
        <taxon>unclassified sequences</taxon>
        <taxon>metagenomes</taxon>
        <taxon>ecological metagenomes</taxon>
    </lineage>
</organism>
<evidence type="ECO:0000256" key="1">
    <source>
        <dbReference type="SAM" id="MobiDB-lite"/>
    </source>
</evidence>
<feature type="domain" description="VWFA" evidence="2">
    <location>
        <begin position="258"/>
        <end position="426"/>
    </location>
</feature>
<evidence type="ECO:0000313" key="4">
    <source>
        <dbReference type="EMBL" id="CAB5002429.1"/>
    </source>
</evidence>